<keyword evidence="15" id="KW-1185">Reference proteome</keyword>
<evidence type="ECO:0000256" key="11">
    <source>
        <dbReference type="SAM" id="Phobius"/>
    </source>
</evidence>
<dbReference type="Gene3D" id="1.10.287.130">
    <property type="match status" value="1"/>
</dbReference>
<dbReference type="InterPro" id="IPR005467">
    <property type="entry name" value="His_kinase_dom"/>
</dbReference>
<keyword evidence="5 14" id="KW-0808">Transferase</keyword>
<proteinExistence type="predicted"/>
<keyword evidence="8 11" id="KW-1133">Transmembrane helix</keyword>
<evidence type="ECO:0000256" key="2">
    <source>
        <dbReference type="ARBA" id="ARBA00004370"/>
    </source>
</evidence>
<dbReference type="PROSITE" id="PS50109">
    <property type="entry name" value="HIS_KIN"/>
    <property type="match status" value="1"/>
</dbReference>
<dbReference type="GO" id="GO:0005886">
    <property type="term" value="C:plasma membrane"/>
    <property type="evidence" value="ECO:0007669"/>
    <property type="project" value="TreeGrafter"/>
</dbReference>
<evidence type="ECO:0000256" key="8">
    <source>
        <dbReference type="ARBA" id="ARBA00022989"/>
    </source>
</evidence>
<dbReference type="Gene3D" id="3.30.565.10">
    <property type="entry name" value="Histidine kinase-like ATPase, C-terminal domain"/>
    <property type="match status" value="1"/>
</dbReference>
<evidence type="ECO:0000256" key="3">
    <source>
        <dbReference type="ARBA" id="ARBA00012438"/>
    </source>
</evidence>
<comment type="subcellular location">
    <subcellularLocation>
        <location evidence="2">Membrane</location>
    </subcellularLocation>
</comment>
<feature type="domain" description="Histidine kinase" evidence="12">
    <location>
        <begin position="238"/>
        <end position="452"/>
    </location>
</feature>
<name>A0A378U3Y1_MYROD</name>
<evidence type="ECO:0000256" key="6">
    <source>
        <dbReference type="ARBA" id="ARBA00022692"/>
    </source>
</evidence>
<gene>
    <name evidence="14" type="primary">yedV_2</name>
    <name evidence="14" type="ORF">NCTC11179_03483</name>
</gene>
<evidence type="ECO:0000256" key="1">
    <source>
        <dbReference type="ARBA" id="ARBA00000085"/>
    </source>
</evidence>
<dbReference type="EMBL" id="UGQL01000002">
    <property type="protein sequence ID" value="STZ69958.1"/>
    <property type="molecule type" value="Genomic_DNA"/>
</dbReference>
<dbReference type="InterPro" id="IPR004358">
    <property type="entry name" value="Sig_transdc_His_kin-like_C"/>
</dbReference>
<dbReference type="InterPro" id="IPR003660">
    <property type="entry name" value="HAMP_dom"/>
</dbReference>
<feature type="transmembrane region" description="Helical" evidence="11">
    <location>
        <begin position="12"/>
        <end position="30"/>
    </location>
</feature>
<evidence type="ECO:0000256" key="9">
    <source>
        <dbReference type="ARBA" id="ARBA00023012"/>
    </source>
</evidence>
<keyword evidence="6 11" id="KW-0812">Transmembrane</keyword>
<comment type="catalytic activity">
    <reaction evidence="1">
        <text>ATP + protein L-histidine = ADP + protein N-phospho-L-histidine.</text>
        <dbReference type="EC" id="2.7.13.3"/>
    </reaction>
</comment>
<feature type="transmembrane region" description="Helical" evidence="11">
    <location>
        <begin position="155"/>
        <end position="174"/>
    </location>
</feature>
<reference evidence="14 15" key="1">
    <citation type="submission" date="2018-06" db="EMBL/GenBank/DDBJ databases">
        <authorList>
            <consortium name="Pathogen Informatics"/>
            <person name="Doyle S."/>
        </authorList>
    </citation>
    <scope>NUCLEOTIDE SEQUENCE [LARGE SCALE GENOMIC DNA]</scope>
    <source>
        <strain evidence="14 15">NCTC11179</strain>
    </source>
</reference>
<dbReference type="InterPro" id="IPR036097">
    <property type="entry name" value="HisK_dim/P_sf"/>
</dbReference>
<dbReference type="SUPFAM" id="SSF55874">
    <property type="entry name" value="ATPase domain of HSP90 chaperone/DNA topoisomerase II/histidine kinase"/>
    <property type="match status" value="1"/>
</dbReference>
<dbReference type="Proteomes" id="UP000255024">
    <property type="component" value="Unassembled WGS sequence"/>
</dbReference>
<evidence type="ECO:0000256" key="10">
    <source>
        <dbReference type="ARBA" id="ARBA00023136"/>
    </source>
</evidence>
<dbReference type="InterPro" id="IPR050428">
    <property type="entry name" value="TCS_sensor_his_kinase"/>
</dbReference>
<evidence type="ECO:0000256" key="7">
    <source>
        <dbReference type="ARBA" id="ARBA00022777"/>
    </source>
</evidence>
<dbReference type="PANTHER" id="PTHR45436">
    <property type="entry name" value="SENSOR HISTIDINE KINASE YKOH"/>
    <property type="match status" value="1"/>
</dbReference>
<dbReference type="Pfam" id="PF00512">
    <property type="entry name" value="HisKA"/>
    <property type="match status" value="1"/>
</dbReference>
<dbReference type="RefSeq" id="WP_115092559.1">
    <property type="nucleotide sequence ID" value="NZ_CP068107.1"/>
</dbReference>
<keyword evidence="10 11" id="KW-0472">Membrane</keyword>
<dbReference type="EC" id="2.7.13.3" evidence="3"/>
<dbReference type="AlphaFoldDB" id="A0A378U3Y1"/>
<dbReference type="SUPFAM" id="SSF47384">
    <property type="entry name" value="Homodimeric domain of signal transducing histidine kinase"/>
    <property type="match status" value="1"/>
</dbReference>
<dbReference type="PANTHER" id="PTHR45436:SF5">
    <property type="entry name" value="SENSOR HISTIDINE KINASE TRCS"/>
    <property type="match status" value="1"/>
</dbReference>
<dbReference type="PRINTS" id="PR00344">
    <property type="entry name" value="BCTRLSENSOR"/>
</dbReference>
<keyword evidence="4" id="KW-0597">Phosphoprotein</keyword>
<dbReference type="SMART" id="SM00387">
    <property type="entry name" value="HATPase_c"/>
    <property type="match status" value="1"/>
</dbReference>
<dbReference type="CDD" id="cd00082">
    <property type="entry name" value="HisKA"/>
    <property type="match status" value="1"/>
</dbReference>
<feature type="domain" description="HAMP" evidence="13">
    <location>
        <begin position="176"/>
        <end position="230"/>
    </location>
</feature>
<evidence type="ECO:0000256" key="4">
    <source>
        <dbReference type="ARBA" id="ARBA00022553"/>
    </source>
</evidence>
<dbReference type="PROSITE" id="PS50885">
    <property type="entry name" value="HAMP"/>
    <property type="match status" value="1"/>
</dbReference>
<dbReference type="InterPro" id="IPR036890">
    <property type="entry name" value="HATPase_C_sf"/>
</dbReference>
<dbReference type="Gene3D" id="6.10.340.10">
    <property type="match status" value="1"/>
</dbReference>
<dbReference type="Pfam" id="PF02518">
    <property type="entry name" value="HATPase_c"/>
    <property type="match status" value="1"/>
</dbReference>
<keyword evidence="7 14" id="KW-0418">Kinase</keyword>
<accession>A0A378U3Y1</accession>
<dbReference type="InterPro" id="IPR003594">
    <property type="entry name" value="HATPase_dom"/>
</dbReference>
<sequence>MKIRTRLSLQFIGLFAILLLGVLTSIYFVVATQWKKNFFRQLEDRAITVGHNYLAEDNFTKAEYDEVLRKFPRTLPKEQIRIYTSSFEPTYIAEQELRWDKVLLQQIYTHKKVQFQQEGDFIVGIFYEDNSGNYIIVAKATNDNGEKALQQLRSIMLFSLLIALIITFILSRIFSNSLLNPIKSIINHVQDKDVENLVQPIPVDHMSKDEIKTLSDTINMLFLRLHTSFDNQQSFVSHASHELKTPIASMMGNAEIALRSPRTDVEYQEVLAGIVKDASHINRIINNLLTLSQLNNARYSLQETSFETFWWTLIDHLVATQKDVNLNLAIETQEELYALYFNGNSHLLELALSNIILNAHKFSHQAPIQLTLRTTANDILILIEDQGIGIIKEDLDKLFLPFFRSPNALGIKGTGLGLSLAYKIIELHQGSLTVHSILHQGTTVTIRLPKRMKTAD</sequence>
<dbReference type="GO" id="GO:0000155">
    <property type="term" value="F:phosphorelay sensor kinase activity"/>
    <property type="evidence" value="ECO:0007669"/>
    <property type="project" value="InterPro"/>
</dbReference>
<protein>
    <recommendedName>
        <fullName evidence="3">histidine kinase</fullName>
        <ecNumber evidence="3">2.7.13.3</ecNumber>
    </recommendedName>
</protein>
<evidence type="ECO:0000259" key="12">
    <source>
        <dbReference type="PROSITE" id="PS50109"/>
    </source>
</evidence>
<evidence type="ECO:0000256" key="5">
    <source>
        <dbReference type="ARBA" id="ARBA00022679"/>
    </source>
</evidence>
<dbReference type="SMART" id="SM00388">
    <property type="entry name" value="HisKA"/>
    <property type="match status" value="1"/>
</dbReference>
<dbReference type="InterPro" id="IPR003661">
    <property type="entry name" value="HisK_dim/P_dom"/>
</dbReference>
<organism evidence="14 15">
    <name type="scientific">Myroides odoratus</name>
    <name type="common">Flavobacterium odoratum</name>
    <dbReference type="NCBI Taxonomy" id="256"/>
    <lineage>
        <taxon>Bacteria</taxon>
        <taxon>Pseudomonadati</taxon>
        <taxon>Bacteroidota</taxon>
        <taxon>Flavobacteriia</taxon>
        <taxon>Flavobacteriales</taxon>
        <taxon>Flavobacteriaceae</taxon>
        <taxon>Myroides</taxon>
    </lineage>
</organism>
<keyword evidence="9" id="KW-0902">Two-component regulatory system</keyword>
<evidence type="ECO:0000259" key="13">
    <source>
        <dbReference type="PROSITE" id="PS50885"/>
    </source>
</evidence>
<evidence type="ECO:0000313" key="14">
    <source>
        <dbReference type="EMBL" id="STZ69958.1"/>
    </source>
</evidence>
<evidence type="ECO:0000313" key="15">
    <source>
        <dbReference type="Proteomes" id="UP000255024"/>
    </source>
</evidence>